<dbReference type="SUPFAM" id="SSF50182">
    <property type="entry name" value="Sm-like ribonucleoproteins"/>
    <property type="match status" value="1"/>
</dbReference>
<dbReference type="GO" id="GO:0005683">
    <property type="term" value="C:U7 snRNP"/>
    <property type="evidence" value="ECO:0007669"/>
    <property type="project" value="TreeGrafter"/>
</dbReference>
<dbReference type="InterPro" id="IPR047575">
    <property type="entry name" value="Sm"/>
</dbReference>
<name>A0A2A4J962_HELVI</name>
<reference evidence="4" key="1">
    <citation type="submission" date="2017-09" db="EMBL/GenBank/DDBJ databases">
        <title>Contemporary evolution of a Lepidopteran species, Heliothis virescens, in response to modern agricultural practices.</title>
        <authorList>
            <person name="Fritz M.L."/>
            <person name="Deyonke A.M."/>
            <person name="Papanicolaou A."/>
            <person name="Micinski S."/>
            <person name="Westbrook J."/>
            <person name="Gould F."/>
        </authorList>
    </citation>
    <scope>NUCLEOTIDE SEQUENCE [LARGE SCALE GENOMIC DNA]</scope>
    <source>
        <strain evidence="4">HvINT-</strain>
        <tissue evidence="4">Whole body</tissue>
    </source>
</reference>
<accession>A0A2A4J962</accession>
<feature type="region of interest" description="Disordered" evidence="2">
    <location>
        <begin position="1"/>
        <end position="21"/>
    </location>
</feature>
<dbReference type="PROSITE" id="PS52002">
    <property type="entry name" value="SM"/>
    <property type="match status" value="1"/>
</dbReference>
<dbReference type="EMBL" id="NWSH01002297">
    <property type="protein sequence ID" value="PCG68615.1"/>
    <property type="molecule type" value="Genomic_DNA"/>
</dbReference>
<evidence type="ECO:0000259" key="3">
    <source>
        <dbReference type="PROSITE" id="PS52002"/>
    </source>
</evidence>
<feature type="coiled-coil region" evidence="1">
    <location>
        <begin position="64"/>
        <end position="93"/>
    </location>
</feature>
<dbReference type="InterPro" id="IPR001163">
    <property type="entry name" value="Sm_dom_euk/arc"/>
</dbReference>
<feature type="compositionally biased region" description="Low complexity" evidence="2">
    <location>
        <begin position="9"/>
        <end position="21"/>
    </location>
</feature>
<organism evidence="4">
    <name type="scientific">Heliothis virescens</name>
    <name type="common">Tobacco budworm moth</name>
    <dbReference type="NCBI Taxonomy" id="7102"/>
    <lineage>
        <taxon>Eukaryota</taxon>
        <taxon>Metazoa</taxon>
        <taxon>Ecdysozoa</taxon>
        <taxon>Arthropoda</taxon>
        <taxon>Hexapoda</taxon>
        <taxon>Insecta</taxon>
        <taxon>Pterygota</taxon>
        <taxon>Neoptera</taxon>
        <taxon>Endopterygota</taxon>
        <taxon>Lepidoptera</taxon>
        <taxon>Glossata</taxon>
        <taxon>Ditrysia</taxon>
        <taxon>Noctuoidea</taxon>
        <taxon>Noctuidae</taxon>
        <taxon>Heliothinae</taxon>
        <taxon>Heliothis</taxon>
    </lineage>
</organism>
<keyword evidence="1" id="KW-0175">Coiled coil</keyword>
<dbReference type="Gene3D" id="2.30.30.100">
    <property type="match status" value="1"/>
</dbReference>
<dbReference type="PANTHER" id="PTHR21415:SF1">
    <property type="entry name" value="U7 SNRNA-ASSOCIATED SM-LIKE PROTEIN LSM11"/>
    <property type="match status" value="1"/>
</dbReference>
<dbReference type="SMART" id="SM00651">
    <property type="entry name" value="Sm"/>
    <property type="match status" value="1"/>
</dbReference>
<gene>
    <name evidence="4" type="ORF">B5V51_5036</name>
</gene>
<dbReference type="STRING" id="7102.A0A2A4J962"/>
<evidence type="ECO:0000256" key="1">
    <source>
        <dbReference type="SAM" id="Coils"/>
    </source>
</evidence>
<dbReference type="GO" id="GO:0071209">
    <property type="term" value="F:U7 snRNA binding"/>
    <property type="evidence" value="ECO:0007669"/>
    <property type="project" value="InterPro"/>
</dbReference>
<evidence type="ECO:0000256" key="2">
    <source>
        <dbReference type="SAM" id="MobiDB-lite"/>
    </source>
</evidence>
<dbReference type="InterPro" id="IPR039267">
    <property type="entry name" value="Lsm11"/>
</dbReference>
<comment type="caution">
    <text evidence="4">The sequence shown here is derived from an EMBL/GenBank/DDBJ whole genome shotgun (WGS) entry which is preliminary data.</text>
</comment>
<evidence type="ECO:0000313" key="4">
    <source>
        <dbReference type="EMBL" id="PCG68615.1"/>
    </source>
</evidence>
<dbReference type="InterPro" id="IPR010920">
    <property type="entry name" value="LSM_dom_sf"/>
</dbReference>
<dbReference type="AlphaFoldDB" id="A0A2A4J962"/>
<protein>
    <recommendedName>
        <fullName evidence="3">Sm domain-containing protein</fullName>
    </recommendedName>
</protein>
<sequence>MSEGDKSDSSTSESEVSACSSSFNPLKALYSDKVKIPVESAPLYENIVQYEAALKKSNEIITVGQKELAQKRKEEKERKRLEEEKLLEEKNKQRFAQYQDTVPVRREYRVRNVLTRMDTIDGPLAVLKDCVDKRLRIKIITRNDRGIRGTLHATVVAFDKQWNMALSDVLEIWKRKGVKKRKVPPGLGTPVPKGTAATISSIPEVTETPLGNGVWECTRLIPQMLVRGEHVVLVNIVER</sequence>
<dbReference type="Pfam" id="PF01423">
    <property type="entry name" value="LSM"/>
    <property type="match status" value="1"/>
</dbReference>
<dbReference type="EMBL" id="NWSH01002297">
    <property type="protein sequence ID" value="PCG68614.1"/>
    <property type="molecule type" value="Genomic_DNA"/>
</dbReference>
<proteinExistence type="predicted"/>
<dbReference type="GO" id="GO:0006398">
    <property type="term" value="P:mRNA 3'-end processing by stem-loop binding and cleavage"/>
    <property type="evidence" value="ECO:0007669"/>
    <property type="project" value="TreeGrafter"/>
</dbReference>
<dbReference type="PANTHER" id="PTHR21415">
    <property type="entry name" value="U7 SNRNA-ASSOCIATED SM-LIKE PROTEIN LSM11"/>
    <property type="match status" value="1"/>
</dbReference>
<feature type="domain" description="Sm" evidence="3">
    <location>
        <begin position="122"/>
        <end position="239"/>
    </location>
</feature>